<dbReference type="InterPro" id="IPR027417">
    <property type="entry name" value="P-loop_NTPase"/>
</dbReference>
<dbReference type="SUPFAM" id="SSF52540">
    <property type="entry name" value="P-loop containing nucleoside triphosphate hydrolases"/>
    <property type="match status" value="1"/>
</dbReference>
<evidence type="ECO:0000313" key="2">
    <source>
        <dbReference type="EMBL" id="MBR8644245.1"/>
    </source>
</evidence>
<proteinExistence type="predicted"/>
<dbReference type="EMBL" id="JAGTPW010000006">
    <property type="protein sequence ID" value="MBR8644245.1"/>
    <property type="molecule type" value="Genomic_DNA"/>
</dbReference>
<dbReference type="InterPro" id="IPR026866">
    <property type="entry name" value="CR006_AAA"/>
</dbReference>
<evidence type="ECO:0000259" key="1">
    <source>
        <dbReference type="Pfam" id="PF13166"/>
    </source>
</evidence>
<accession>A0A941FMI7</accession>
<feature type="domain" description="Protein CR006 P-loop" evidence="1">
    <location>
        <begin position="2"/>
        <end position="94"/>
    </location>
</feature>
<reference evidence="2" key="1">
    <citation type="submission" date="2021-04" db="EMBL/GenBank/DDBJ databases">
        <title>Whole genome sequencing of Enterococci isolates from hospitalized patients.</title>
        <authorList>
            <person name="Ogoti B.M."/>
            <person name="Onyambu F.G."/>
        </authorList>
    </citation>
    <scope>NUCLEOTIDE SEQUENCE</scope>
    <source>
        <strain evidence="2">242</strain>
    </source>
</reference>
<organism evidence="2 3">
    <name type="scientific">Peribacillus frigoritolerans</name>
    <dbReference type="NCBI Taxonomy" id="450367"/>
    <lineage>
        <taxon>Bacteria</taxon>
        <taxon>Bacillati</taxon>
        <taxon>Bacillota</taxon>
        <taxon>Bacilli</taxon>
        <taxon>Bacillales</taxon>
        <taxon>Bacillaceae</taxon>
        <taxon>Peribacillus</taxon>
    </lineage>
</organism>
<gene>
    <name evidence="2" type="ORF">KEH51_05175</name>
</gene>
<sequence length="102" mass="11992">MYGNNGAGKTTISEVIRKEEDFPSCSIEWKNEKMATYVYNRNFVNENFHLDNPIKGIFTLGKDSVDHQNQIDVLKVKIQNIKKLLAIYMKNIKRKLEKRTVW</sequence>
<evidence type="ECO:0000313" key="3">
    <source>
        <dbReference type="Proteomes" id="UP000680045"/>
    </source>
</evidence>
<protein>
    <submittedName>
        <fullName evidence="2">AAA family ATPase</fullName>
    </submittedName>
</protein>
<name>A0A941FMI7_9BACI</name>
<comment type="caution">
    <text evidence="2">The sequence shown here is derived from an EMBL/GenBank/DDBJ whole genome shotgun (WGS) entry which is preliminary data.</text>
</comment>
<dbReference type="AlphaFoldDB" id="A0A941FMI7"/>
<dbReference type="Pfam" id="PF13166">
    <property type="entry name" value="AAA_13"/>
    <property type="match status" value="1"/>
</dbReference>
<dbReference type="Proteomes" id="UP000680045">
    <property type="component" value="Unassembled WGS sequence"/>
</dbReference>